<name>A0AAJ4NLC5_PRORE</name>
<evidence type="ECO:0000259" key="2">
    <source>
        <dbReference type="Pfam" id="PF02738"/>
    </source>
</evidence>
<organism evidence="4 5">
    <name type="scientific">Providencia rettgeri</name>
    <dbReference type="NCBI Taxonomy" id="587"/>
    <lineage>
        <taxon>Bacteria</taxon>
        <taxon>Pseudomonadati</taxon>
        <taxon>Pseudomonadota</taxon>
        <taxon>Gammaproteobacteria</taxon>
        <taxon>Enterobacterales</taxon>
        <taxon>Morganellaceae</taxon>
        <taxon>Providencia</taxon>
    </lineage>
</organism>
<dbReference type="GO" id="GO:0005506">
    <property type="term" value="F:iron ion binding"/>
    <property type="evidence" value="ECO:0007669"/>
    <property type="project" value="InterPro"/>
</dbReference>
<feature type="domain" description="Aldehyde oxidase/xanthine dehydrogenase first molybdopterin binding" evidence="2">
    <location>
        <begin position="266"/>
        <end position="485"/>
    </location>
</feature>
<sequence>MSKSNVELSRRHFLKCAVIAGISVYLAPLYSRAFDVLFEEKILQSPDWNPVDKQIKFRIDGFAKVQGEKVFARDIRARDIPHWPKQQGHAFLLRVTQADKIYQGFNLDLLKDGLMPDRIVTARDLEKDGVAFPEFYGDDLLLPEGKTPAYLGQAVALLIYHDFAKFRFAKETLKFRDDVIQYGAFTGPLERDPWGSYRGVRIGSENPYDPDIYSSLKDMPISPIGMKKHLPVWPEGREGGKLDQQGMLYADELAKQLENPPEDWLVLKRKYFSQSIDTAALEPDNANGWYDAKTQSFHLVIPTQSPQEVAESLPEMLAKSHFPIKQIFLHPCFTVGYGSKDHTPFPYYGAMATLYGDGVPIRLANDRYEQFQSTIKRHAFDMDYTLAVNKKTHKIEALSASFIGDGGGRCNFTPSVVMVGATGAQAIYYIPRSDLSAVGIASRAVDAGSARGYGTLQAMAATDMLMEEAAKLLKVDPIEFRLKNIIKSGMKNTQGAIPGGAIRADEVLTRCAAHPMWTDRAKRKADFEAKHSGKLFGTGISCVQKDFGTGAESSFARVELTPEGKIAIYHSGAEIGTGMSTSQSVVCAKWLGKPAEQAHFSVVDWSILPMVSTGNPFAMSQDEQNHLAQNPLWTPNYCSPASASNSAYYFTHSTDAAARIIFEHGLWPAAMSIWQEGIGGGQAAPLVVRREDARWVAEGLTADGLEVLSLPRLIERTFAMGGVTGAVCHVFNRWQWAEADFPIQGETRRLPIDGLSLRFADKEYQVCHREKAYYPDTQRNNAGVTYYSAVATVSELSIDKATGQVELLNHHSVVECGNLIVPQLVSGQIQGGLAMGIGHALHEYLPLYEDGPGNGTWNFNRYHLPLASDVAVWQQTNEVLPGLSDTDPPKGVAEVVMIPVVSSIVNAIADATGHHFLHLPVRAKDILEVISWA</sequence>
<feature type="transmembrane region" description="Helical" evidence="1">
    <location>
        <begin position="12"/>
        <end position="30"/>
    </location>
</feature>
<evidence type="ECO:0000256" key="1">
    <source>
        <dbReference type="SAM" id="Phobius"/>
    </source>
</evidence>
<dbReference type="PANTHER" id="PTHR11908:SF123">
    <property type="entry name" value="ALDEHYDE OXIDOREDUCTASE MOLYBDENUM-BINDING SUBUNIT PAOC"/>
    <property type="match status" value="1"/>
</dbReference>
<keyword evidence="1" id="KW-1133">Transmembrane helix</keyword>
<dbReference type="GO" id="GO:0016491">
    <property type="term" value="F:oxidoreductase activity"/>
    <property type="evidence" value="ECO:0007669"/>
    <property type="project" value="InterPro"/>
</dbReference>
<dbReference type="EMBL" id="CP076405">
    <property type="protein sequence ID" value="QWQ21658.2"/>
    <property type="molecule type" value="Genomic_DNA"/>
</dbReference>
<dbReference type="Pfam" id="PF20256">
    <property type="entry name" value="MoCoBD_2"/>
    <property type="match status" value="2"/>
</dbReference>
<feature type="domain" description="Aldehyde oxidase/xanthine dehydrogenase second molybdopterin binding" evidence="3">
    <location>
        <begin position="511"/>
        <end position="610"/>
    </location>
</feature>
<dbReference type="PANTHER" id="PTHR11908">
    <property type="entry name" value="XANTHINE DEHYDROGENASE"/>
    <property type="match status" value="1"/>
</dbReference>
<accession>A0AAJ4NLC5</accession>
<dbReference type="InterPro" id="IPR006311">
    <property type="entry name" value="TAT_signal"/>
</dbReference>
<feature type="domain" description="Aldehyde oxidase/xanthine dehydrogenase second molybdopterin binding" evidence="3">
    <location>
        <begin position="770"/>
        <end position="870"/>
    </location>
</feature>
<evidence type="ECO:0000259" key="3">
    <source>
        <dbReference type="Pfam" id="PF20256"/>
    </source>
</evidence>
<dbReference type="InterPro" id="IPR046867">
    <property type="entry name" value="AldOxase/xan_DH_MoCoBD2"/>
</dbReference>
<keyword evidence="1" id="KW-0812">Transmembrane</keyword>
<evidence type="ECO:0000313" key="4">
    <source>
        <dbReference type="EMBL" id="QWQ21658.2"/>
    </source>
</evidence>
<keyword evidence="1" id="KW-0472">Membrane</keyword>
<dbReference type="AlphaFoldDB" id="A0AAJ4NLC5"/>
<dbReference type="InterPro" id="IPR037165">
    <property type="entry name" value="AldOxase/xan_DH_Mopterin-bd_sf"/>
</dbReference>
<dbReference type="InterPro" id="IPR036856">
    <property type="entry name" value="Ald_Oxase/Xan_DH_a/b_sf"/>
</dbReference>
<dbReference type="SUPFAM" id="SSF54665">
    <property type="entry name" value="CO dehydrogenase molybdoprotein N-domain-like"/>
    <property type="match status" value="1"/>
</dbReference>
<dbReference type="PROSITE" id="PS51318">
    <property type="entry name" value="TAT"/>
    <property type="match status" value="1"/>
</dbReference>
<dbReference type="InterPro" id="IPR016208">
    <property type="entry name" value="Ald_Oxase/xanthine_DH-like"/>
</dbReference>
<dbReference type="Pfam" id="PF02738">
    <property type="entry name" value="MoCoBD_1"/>
    <property type="match status" value="1"/>
</dbReference>
<gene>
    <name evidence="4" type="ORF">KOF27_04770</name>
</gene>
<dbReference type="Gene3D" id="3.30.365.10">
    <property type="entry name" value="Aldehyde oxidase/xanthine dehydrogenase, molybdopterin binding domain"/>
    <property type="match status" value="4"/>
</dbReference>
<proteinExistence type="predicted"/>
<evidence type="ECO:0000313" key="5">
    <source>
        <dbReference type="Proteomes" id="UP000682358"/>
    </source>
</evidence>
<dbReference type="InterPro" id="IPR008274">
    <property type="entry name" value="AldOxase/xan_DH_MoCoBD1"/>
</dbReference>
<protein>
    <submittedName>
        <fullName evidence="4">Molybdopterin-dependent oxidoreductase</fullName>
    </submittedName>
</protein>
<reference evidence="4" key="1">
    <citation type="submission" date="2021-06" db="EMBL/GenBank/DDBJ databases">
        <title>Emergence of genetically related NDM-1-producing Providencia rettgeri strains in Argentina.</title>
        <authorList>
            <person name="Pasteran F."/>
            <person name="Meo A."/>
            <person name="Gomez S."/>
            <person name="Derdoy L."/>
            <person name="Albronoz E."/>
            <person name="Faccone D."/>
            <person name="Guerriero L."/>
            <person name="Archuby D."/>
            <person name="Tarzia A."/>
            <person name="Lopez M."/>
            <person name="Corso A."/>
        </authorList>
    </citation>
    <scope>NUCLEOTIDE SEQUENCE</scope>
    <source>
        <strain evidence="4">PreM15628</strain>
    </source>
</reference>
<dbReference type="SUPFAM" id="SSF56003">
    <property type="entry name" value="Molybdenum cofactor-binding domain"/>
    <property type="match status" value="1"/>
</dbReference>
<dbReference type="Proteomes" id="UP000682358">
    <property type="component" value="Chromosome"/>
</dbReference>